<protein>
    <submittedName>
        <fullName evidence="1">Uncharacterized protein</fullName>
    </submittedName>
</protein>
<dbReference type="AlphaFoldDB" id="A0A7W6MWD7"/>
<evidence type="ECO:0000313" key="1">
    <source>
        <dbReference type="EMBL" id="MBB4010262.1"/>
    </source>
</evidence>
<gene>
    <name evidence="1" type="ORF">GGQ71_004560</name>
</gene>
<accession>A0A7W6MWD7</accession>
<dbReference type="Proteomes" id="UP000544107">
    <property type="component" value="Unassembled WGS sequence"/>
</dbReference>
<comment type="caution">
    <text evidence="1">The sequence shown here is derived from an EMBL/GenBank/DDBJ whole genome shotgun (WGS) entry which is preliminary data.</text>
</comment>
<evidence type="ECO:0000313" key="2">
    <source>
        <dbReference type="Proteomes" id="UP000544107"/>
    </source>
</evidence>
<name>A0A7W6MWD7_9HYPH</name>
<sequence length="59" mass="6950">MATRNEHARPKRRKRNAKPHWFGYHPADDFSTVECLGSYDVKDCFFSSVGERLKTFDRS</sequence>
<organism evidence="1 2">
    <name type="scientific">Allorhizobium taibaishanense</name>
    <dbReference type="NCBI Taxonomy" id="887144"/>
    <lineage>
        <taxon>Bacteria</taxon>
        <taxon>Pseudomonadati</taxon>
        <taxon>Pseudomonadota</taxon>
        <taxon>Alphaproteobacteria</taxon>
        <taxon>Hyphomicrobiales</taxon>
        <taxon>Rhizobiaceae</taxon>
        <taxon>Rhizobium/Agrobacterium group</taxon>
        <taxon>Allorhizobium</taxon>
    </lineage>
</organism>
<proteinExistence type="predicted"/>
<reference evidence="1 2" key="1">
    <citation type="submission" date="2020-08" db="EMBL/GenBank/DDBJ databases">
        <title>Genomic Encyclopedia of Type Strains, Phase IV (KMG-IV): sequencing the most valuable type-strain genomes for metagenomic binning, comparative biology and taxonomic classification.</title>
        <authorList>
            <person name="Goeker M."/>
        </authorList>
    </citation>
    <scope>NUCLEOTIDE SEQUENCE [LARGE SCALE GENOMIC DNA]</scope>
    <source>
        <strain evidence="1 2">DSM 100021</strain>
    </source>
</reference>
<dbReference type="RefSeq" id="WP_139310540.1">
    <property type="nucleotide sequence ID" value="NZ_JACIED010000007.1"/>
</dbReference>
<dbReference type="EMBL" id="JACIED010000007">
    <property type="protein sequence ID" value="MBB4010262.1"/>
    <property type="molecule type" value="Genomic_DNA"/>
</dbReference>